<feature type="compositionally biased region" description="Polar residues" evidence="2">
    <location>
        <begin position="208"/>
        <end position="241"/>
    </location>
</feature>
<dbReference type="Gene3D" id="1.20.5.170">
    <property type="match status" value="1"/>
</dbReference>
<protein>
    <recommendedName>
        <fullName evidence="5">BZIP domain-containing protein</fullName>
    </recommendedName>
</protein>
<name>A0AAN7TDI4_9PEZI</name>
<dbReference type="EMBL" id="JAVRRL010000056">
    <property type="protein sequence ID" value="KAK5109948.1"/>
    <property type="molecule type" value="Genomic_DNA"/>
</dbReference>
<reference evidence="3" key="1">
    <citation type="submission" date="2023-08" db="EMBL/GenBank/DDBJ databases">
        <title>Black Yeasts Isolated from many extreme environments.</title>
        <authorList>
            <person name="Coleine C."/>
            <person name="Stajich J.E."/>
            <person name="Selbmann L."/>
        </authorList>
    </citation>
    <scope>NUCLEOTIDE SEQUENCE</scope>
    <source>
        <strain evidence="3">CCFEE 5401</strain>
    </source>
</reference>
<feature type="compositionally biased region" description="Basic and acidic residues" evidence="2">
    <location>
        <begin position="54"/>
        <end position="66"/>
    </location>
</feature>
<feature type="region of interest" description="Disordered" evidence="2">
    <location>
        <begin position="337"/>
        <end position="394"/>
    </location>
</feature>
<feature type="region of interest" description="Disordered" evidence="2">
    <location>
        <begin position="1"/>
        <end position="66"/>
    </location>
</feature>
<evidence type="ECO:0008006" key="5">
    <source>
        <dbReference type="Google" id="ProtNLM"/>
    </source>
</evidence>
<organism evidence="3 4">
    <name type="scientific">Meristemomyces frigidus</name>
    <dbReference type="NCBI Taxonomy" id="1508187"/>
    <lineage>
        <taxon>Eukaryota</taxon>
        <taxon>Fungi</taxon>
        <taxon>Dikarya</taxon>
        <taxon>Ascomycota</taxon>
        <taxon>Pezizomycotina</taxon>
        <taxon>Dothideomycetes</taxon>
        <taxon>Dothideomycetidae</taxon>
        <taxon>Mycosphaerellales</taxon>
        <taxon>Teratosphaeriaceae</taxon>
        <taxon>Meristemomyces</taxon>
    </lineage>
</organism>
<keyword evidence="1" id="KW-0175">Coiled coil</keyword>
<evidence type="ECO:0000313" key="3">
    <source>
        <dbReference type="EMBL" id="KAK5109948.1"/>
    </source>
</evidence>
<dbReference type="CDD" id="cd14688">
    <property type="entry name" value="bZIP_YAP"/>
    <property type="match status" value="1"/>
</dbReference>
<comment type="caution">
    <text evidence="3">The sequence shown here is derived from an EMBL/GenBank/DDBJ whole genome shotgun (WGS) entry which is preliminary data.</text>
</comment>
<dbReference type="Proteomes" id="UP001310890">
    <property type="component" value="Unassembled WGS sequence"/>
</dbReference>
<dbReference type="AlphaFoldDB" id="A0AAN7TDI4"/>
<feature type="region of interest" description="Disordered" evidence="2">
    <location>
        <begin position="182"/>
        <end position="289"/>
    </location>
</feature>
<evidence type="ECO:0000256" key="2">
    <source>
        <dbReference type="SAM" id="MobiDB-lite"/>
    </source>
</evidence>
<dbReference type="InterPro" id="IPR046347">
    <property type="entry name" value="bZIP_sf"/>
</dbReference>
<gene>
    <name evidence="3" type="ORF">LTR62_006437</name>
</gene>
<accession>A0AAN7TDI4</accession>
<feature type="compositionally biased region" description="Polar residues" evidence="2">
    <location>
        <begin position="356"/>
        <end position="370"/>
    </location>
</feature>
<feature type="coiled-coil region" evidence="1">
    <location>
        <begin position="90"/>
        <end position="117"/>
    </location>
</feature>
<evidence type="ECO:0000313" key="4">
    <source>
        <dbReference type="Proteomes" id="UP001310890"/>
    </source>
</evidence>
<dbReference type="GO" id="GO:0003700">
    <property type="term" value="F:DNA-binding transcription factor activity"/>
    <property type="evidence" value="ECO:0007669"/>
    <property type="project" value="InterPro"/>
</dbReference>
<feature type="compositionally biased region" description="Polar residues" evidence="2">
    <location>
        <begin position="337"/>
        <end position="347"/>
    </location>
</feature>
<proteinExistence type="predicted"/>
<sequence length="394" mass="43232">MDADLSATCSLDRQPSHGYASSDADSKPAPGGSSKKRASRAGTRSVTTLSTAQLERKRANDREAQRAIRQRTKDHIEILERTVSELRGSNESSEKIVAVTRQRNRELEEENAFLRNRLNDAGYHNEASTTEADNESRAFDFARRTAFHTWIEPAADKLHIESSKSFGGDCILGLSSWIVPTGSSSMSTPTPLTAWRSHEGMPSGLHEGSTQQSPSYHLSEPGATSTWTPTSQQYQYASGTDPQRHQQYEPQPPAAASQHYAPAPVMPYNPVHTSTVQHPPYHPPQLPPQAEFQNMAVSSPAAYHVSHAQSYQPSQPQAPFANQQHGLQINSMQMSAAGNAYSPSHGQMQPPPIPATSYTSIPDRQYTPQQAHPPLQYPQDSSRSGYGLTHYPPG</sequence>
<evidence type="ECO:0000256" key="1">
    <source>
        <dbReference type="SAM" id="Coils"/>
    </source>
</evidence>
<dbReference type="SUPFAM" id="SSF57959">
    <property type="entry name" value="Leucine zipper domain"/>
    <property type="match status" value="1"/>
</dbReference>
<feature type="compositionally biased region" description="Low complexity" evidence="2">
    <location>
        <begin position="182"/>
        <end position="193"/>
    </location>
</feature>
<feature type="compositionally biased region" description="Polar residues" evidence="2">
    <location>
        <begin position="42"/>
        <end position="53"/>
    </location>
</feature>